<evidence type="ECO:0000256" key="2">
    <source>
        <dbReference type="SAM" id="Phobius"/>
    </source>
</evidence>
<sequence>MWVTTATAAAGTGYGEMVWFGCFGVEKDSPPDSVRLLRPATTSRRTPSRGKMKVSLYIILISILLSKHYGLSHIIRKRQLFREQVLPHAGGKIPDSAFLTDRLALNRLQKDGIAVPDGVLLEQRQYQVYPHAHRATRPTFRVVQTPDNRYTSPEGEYNHNTLATVDTTYLIPHAGDKLLLHDHPQQQHHPHRQPHYVVPKAPILKEFRLPNYALFNFDYKKKKAPLGQVPPHATYKPYGHPLKLDGGWPQRLPQDFVSYHAAVGNGHNYPSAHPVVQPAYGSDSWTGGWIPSTGGTSGESFSAQQTLGSFEDYYSQLNDKHRFYRNVDEPKVATSPRTAPKPGTILQRDRQRGHPQRHQA</sequence>
<evidence type="ECO:0000256" key="1">
    <source>
        <dbReference type="SAM" id="MobiDB-lite"/>
    </source>
</evidence>
<keyword evidence="4" id="KW-1185">Reference proteome</keyword>
<dbReference type="EnsemblMetazoa" id="AMAM014065-RA">
    <property type="protein sequence ID" value="AMAM014065-PA"/>
    <property type="gene ID" value="AMAM014065"/>
</dbReference>
<evidence type="ECO:0000313" key="4">
    <source>
        <dbReference type="Proteomes" id="UP000075901"/>
    </source>
</evidence>
<organism evidence="3 4">
    <name type="scientific">Anopheles maculatus</name>
    <dbReference type="NCBI Taxonomy" id="74869"/>
    <lineage>
        <taxon>Eukaryota</taxon>
        <taxon>Metazoa</taxon>
        <taxon>Ecdysozoa</taxon>
        <taxon>Arthropoda</taxon>
        <taxon>Hexapoda</taxon>
        <taxon>Insecta</taxon>
        <taxon>Pterygota</taxon>
        <taxon>Neoptera</taxon>
        <taxon>Endopterygota</taxon>
        <taxon>Diptera</taxon>
        <taxon>Nematocera</taxon>
        <taxon>Culicoidea</taxon>
        <taxon>Culicidae</taxon>
        <taxon>Anophelinae</taxon>
        <taxon>Anopheles</taxon>
        <taxon>Anopheles maculatus group</taxon>
    </lineage>
</organism>
<name>A0A182SV52_9DIPT</name>
<keyword evidence="2" id="KW-0812">Transmembrane</keyword>
<feature type="transmembrane region" description="Helical" evidence="2">
    <location>
        <begin position="54"/>
        <end position="71"/>
    </location>
</feature>
<proteinExistence type="predicted"/>
<keyword evidence="2" id="KW-0472">Membrane</keyword>
<reference evidence="3" key="2">
    <citation type="submission" date="2020-05" db="UniProtKB">
        <authorList>
            <consortium name="EnsemblMetazoa"/>
        </authorList>
    </citation>
    <scope>IDENTIFICATION</scope>
    <source>
        <strain evidence="3">maculatus3</strain>
    </source>
</reference>
<protein>
    <submittedName>
        <fullName evidence="3">Uncharacterized protein</fullName>
    </submittedName>
</protein>
<dbReference type="Proteomes" id="UP000075901">
    <property type="component" value="Unassembled WGS sequence"/>
</dbReference>
<reference evidence="4" key="1">
    <citation type="submission" date="2013-09" db="EMBL/GenBank/DDBJ databases">
        <title>The Genome Sequence of Anopheles maculatus species B.</title>
        <authorList>
            <consortium name="The Broad Institute Genomics Platform"/>
            <person name="Neafsey D.E."/>
            <person name="Besansky N."/>
            <person name="Howell P."/>
            <person name="Walton C."/>
            <person name="Young S.K."/>
            <person name="Zeng Q."/>
            <person name="Gargeya S."/>
            <person name="Fitzgerald M."/>
            <person name="Haas B."/>
            <person name="Abouelleil A."/>
            <person name="Allen A.W."/>
            <person name="Alvarado L."/>
            <person name="Arachchi H.M."/>
            <person name="Berlin A.M."/>
            <person name="Chapman S.B."/>
            <person name="Gainer-Dewar J."/>
            <person name="Goldberg J."/>
            <person name="Griggs A."/>
            <person name="Gujja S."/>
            <person name="Hansen M."/>
            <person name="Howarth C."/>
            <person name="Imamovic A."/>
            <person name="Ireland A."/>
            <person name="Larimer J."/>
            <person name="McCowan C."/>
            <person name="Murphy C."/>
            <person name="Pearson M."/>
            <person name="Poon T.W."/>
            <person name="Priest M."/>
            <person name="Roberts A."/>
            <person name="Saif S."/>
            <person name="Shea T."/>
            <person name="Sisk P."/>
            <person name="Sykes S."/>
            <person name="Wortman J."/>
            <person name="Nusbaum C."/>
            <person name="Birren B."/>
        </authorList>
    </citation>
    <scope>NUCLEOTIDE SEQUENCE [LARGE SCALE GENOMIC DNA]</scope>
    <source>
        <strain evidence="4">maculatus3</strain>
    </source>
</reference>
<evidence type="ECO:0000313" key="3">
    <source>
        <dbReference type="EnsemblMetazoa" id="AMAM014065-PA"/>
    </source>
</evidence>
<keyword evidence="2" id="KW-1133">Transmembrane helix</keyword>
<accession>A0A182SV52</accession>
<dbReference type="VEuPathDB" id="VectorBase:AMAM014065"/>
<dbReference type="AlphaFoldDB" id="A0A182SV52"/>
<feature type="region of interest" description="Disordered" evidence="1">
    <location>
        <begin position="326"/>
        <end position="360"/>
    </location>
</feature>